<evidence type="ECO:0000313" key="2">
    <source>
        <dbReference type="Proteomes" id="UP000464657"/>
    </source>
</evidence>
<accession>A0A7L4ZPL8</accession>
<evidence type="ECO:0000313" key="1">
    <source>
        <dbReference type="EMBL" id="QHI37814.1"/>
    </source>
</evidence>
<dbReference type="AlphaFoldDB" id="A0A7L4ZPL8"/>
<organism evidence="1 2">
    <name type="scientific">Kordia antarctica</name>
    <dbReference type="NCBI Taxonomy" id="1218801"/>
    <lineage>
        <taxon>Bacteria</taxon>
        <taxon>Pseudomonadati</taxon>
        <taxon>Bacteroidota</taxon>
        <taxon>Flavobacteriia</taxon>
        <taxon>Flavobacteriales</taxon>
        <taxon>Flavobacteriaceae</taxon>
        <taxon>Kordia</taxon>
    </lineage>
</organism>
<name>A0A7L4ZPL8_9FLAO</name>
<gene>
    <name evidence="1" type="ORF">IMCC3317_31970</name>
</gene>
<keyword evidence="2" id="KW-1185">Reference proteome</keyword>
<sequence>MKNQKNVSQLENYKIPASLTTKINGGERKGTAKADEEIE</sequence>
<dbReference type="Proteomes" id="UP000464657">
    <property type="component" value="Chromosome"/>
</dbReference>
<dbReference type="EMBL" id="CP019288">
    <property type="protein sequence ID" value="QHI37814.1"/>
    <property type="molecule type" value="Genomic_DNA"/>
</dbReference>
<reference evidence="1 2" key="1">
    <citation type="journal article" date="2013" name="Int. J. Syst. Evol. Microbiol.">
        <title>Kordia antarctica sp. nov., isolated from Antarctic seawater.</title>
        <authorList>
            <person name="Baek K."/>
            <person name="Choi A."/>
            <person name="Kang I."/>
            <person name="Lee K."/>
            <person name="Cho J.C."/>
        </authorList>
    </citation>
    <scope>NUCLEOTIDE SEQUENCE [LARGE SCALE GENOMIC DNA]</scope>
    <source>
        <strain evidence="1 2">IMCC3317</strain>
    </source>
</reference>
<proteinExistence type="predicted"/>
<protein>
    <submittedName>
        <fullName evidence="1">Uncharacterized protein</fullName>
    </submittedName>
</protein>
<dbReference type="KEGG" id="kan:IMCC3317_31970"/>